<dbReference type="GO" id="GO:0015171">
    <property type="term" value="F:amino acid transmembrane transporter activity"/>
    <property type="evidence" value="ECO:0007669"/>
    <property type="project" value="TreeGrafter"/>
</dbReference>
<evidence type="ECO:0000256" key="6">
    <source>
        <dbReference type="SAM" id="Phobius"/>
    </source>
</evidence>
<feature type="transmembrane region" description="Helical" evidence="6">
    <location>
        <begin position="183"/>
        <end position="202"/>
    </location>
</feature>
<proteinExistence type="predicted"/>
<dbReference type="EMBL" id="OOGT01000146">
    <property type="protein sequence ID" value="SPL71538.1"/>
    <property type="molecule type" value="Genomic_DNA"/>
</dbReference>
<gene>
    <name evidence="7" type="primary">rhtB_2</name>
    <name evidence="7" type="ORF">KPC_2716</name>
</gene>
<dbReference type="PANTHER" id="PTHR30086:SF20">
    <property type="entry name" value="ARGININE EXPORTER PROTEIN ARGO-RELATED"/>
    <property type="match status" value="1"/>
</dbReference>
<evidence type="ECO:0000313" key="8">
    <source>
        <dbReference type="Proteomes" id="UP000245974"/>
    </source>
</evidence>
<dbReference type="PANTHER" id="PTHR30086">
    <property type="entry name" value="ARGININE EXPORTER PROTEIN ARGO"/>
    <property type="match status" value="1"/>
</dbReference>
<feature type="transmembrane region" description="Helical" evidence="6">
    <location>
        <begin position="35"/>
        <end position="61"/>
    </location>
</feature>
<name>A0A2U3N1J5_9GAMM</name>
<dbReference type="GO" id="GO:0005886">
    <property type="term" value="C:plasma membrane"/>
    <property type="evidence" value="ECO:0007669"/>
    <property type="project" value="UniProtKB-SubCell"/>
</dbReference>
<keyword evidence="2" id="KW-1003">Cell membrane</keyword>
<dbReference type="InParanoid" id="A0A2U3N1J5"/>
<evidence type="ECO:0000256" key="2">
    <source>
        <dbReference type="ARBA" id="ARBA00022475"/>
    </source>
</evidence>
<dbReference type="RefSeq" id="WP_227591487.1">
    <property type="nucleotide sequence ID" value="NZ_OOGT01000146.1"/>
</dbReference>
<dbReference type="Pfam" id="PF01810">
    <property type="entry name" value="LysE"/>
    <property type="match status" value="1"/>
</dbReference>
<feature type="transmembrane region" description="Helical" evidence="6">
    <location>
        <begin position="68"/>
        <end position="87"/>
    </location>
</feature>
<keyword evidence="4 6" id="KW-1133">Transmembrane helix</keyword>
<keyword evidence="5 6" id="KW-0472">Membrane</keyword>
<feature type="transmembrane region" description="Helical" evidence="6">
    <location>
        <begin position="107"/>
        <end position="133"/>
    </location>
</feature>
<evidence type="ECO:0000256" key="1">
    <source>
        <dbReference type="ARBA" id="ARBA00004651"/>
    </source>
</evidence>
<accession>A0A2U3N1J5</accession>
<organism evidence="7 8">
    <name type="scientific">Acinetobacter stercoris</name>
    <dbReference type="NCBI Taxonomy" id="2126983"/>
    <lineage>
        <taxon>Bacteria</taxon>
        <taxon>Pseudomonadati</taxon>
        <taxon>Pseudomonadota</taxon>
        <taxon>Gammaproteobacteria</taxon>
        <taxon>Moraxellales</taxon>
        <taxon>Moraxellaceae</taxon>
        <taxon>Acinetobacter</taxon>
    </lineage>
</organism>
<feature type="transmembrane region" description="Helical" evidence="6">
    <location>
        <begin position="145"/>
        <end position="163"/>
    </location>
</feature>
<dbReference type="AlphaFoldDB" id="A0A2U3N1J5"/>
<evidence type="ECO:0000256" key="5">
    <source>
        <dbReference type="ARBA" id="ARBA00023136"/>
    </source>
</evidence>
<protein>
    <submittedName>
        <fullName evidence="7">Homoserine/homoserine lactone efflux protein</fullName>
    </submittedName>
</protein>
<evidence type="ECO:0000256" key="3">
    <source>
        <dbReference type="ARBA" id="ARBA00022692"/>
    </source>
</evidence>
<sequence>MNSFLSFGIVSLLFVLSPGADWAYAISAGIRNKTAIPAVSGLLLGHLLVILIVATGLGLIIHRHPAALFTLSLGGAVYLLWIGVKIFRNPSTISQTDVGHALTARQWTVQGICISAFNPKVFLLFFTIFPQFIQPTSVFSISEQMFLLTCIHMLNCSIIYFIVGYSSKTLLHSRPQLAKKISQISGGLVITIAILLISNQLLEVSKTGFVSTENSEKPLLSKFVKI</sequence>
<dbReference type="Proteomes" id="UP000245974">
    <property type="component" value="Unassembled WGS sequence"/>
</dbReference>
<reference evidence="8" key="1">
    <citation type="submission" date="2018-03" db="EMBL/GenBank/DDBJ databases">
        <authorList>
            <person name="Blom J."/>
        </authorList>
    </citation>
    <scope>NUCLEOTIDE SEQUENCE [LARGE SCALE GENOMIC DNA]</scope>
    <source>
        <strain evidence="8">KPC-SM-21</strain>
    </source>
</reference>
<keyword evidence="3 6" id="KW-0812">Transmembrane</keyword>
<keyword evidence="8" id="KW-1185">Reference proteome</keyword>
<dbReference type="InterPro" id="IPR001123">
    <property type="entry name" value="LeuE-type"/>
</dbReference>
<evidence type="ECO:0000313" key="7">
    <source>
        <dbReference type="EMBL" id="SPL71538.1"/>
    </source>
</evidence>
<comment type="subcellular location">
    <subcellularLocation>
        <location evidence="1">Cell membrane</location>
        <topology evidence="1">Multi-pass membrane protein</topology>
    </subcellularLocation>
</comment>
<evidence type="ECO:0000256" key="4">
    <source>
        <dbReference type="ARBA" id="ARBA00022989"/>
    </source>
</evidence>